<dbReference type="Pfam" id="PF13456">
    <property type="entry name" value="RVT_3"/>
    <property type="match status" value="1"/>
</dbReference>
<feature type="domain" description="RNase H type-1" evidence="1">
    <location>
        <begin position="73"/>
        <end position="130"/>
    </location>
</feature>
<comment type="caution">
    <text evidence="2">The sequence shown here is derived from an EMBL/GenBank/DDBJ whole genome shotgun (WGS) entry which is preliminary data.</text>
</comment>
<sequence length="138" mass="15760">MVEAPVPIVHQVHRINRGIFLWDVRILYLNVRNLLQRVSHRLHHRPEIRRGRILFTILRSPADASPTNKTIAVGLAARLAKTHNPSMVEALAILEALRHAKAMDSRNIWLRSDAQAIIIYFVNGFQQTNPLAVASNYF</sequence>
<reference evidence="2 3" key="1">
    <citation type="journal article" date="2019" name="Nat. Plants">
        <title>Genome sequencing of Musa balbisiana reveals subgenome evolution and function divergence in polyploid bananas.</title>
        <authorList>
            <person name="Yao X."/>
        </authorList>
    </citation>
    <scope>NUCLEOTIDE SEQUENCE [LARGE SCALE GENOMIC DNA]</scope>
    <source>
        <strain evidence="3">cv. DH-PKW</strain>
        <tissue evidence="2">Leaves</tissue>
    </source>
</reference>
<evidence type="ECO:0000259" key="1">
    <source>
        <dbReference type="Pfam" id="PF13456"/>
    </source>
</evidence>
<organism evidence="2 3">
    <name type="scientific">Musa balbisiana</name>
    <name type="common">Banana</name>
    <dbReference type="NCBI Taxonomy" id="52838"/>
    <lineage>
        <taxon>Eukaryota</taxon>
        <taxon>Viridiplantae</taxon>
        <taxon>Streptophyta</taxon>
        <taxon>Embryophyta</taxon>
        <taxon>Tracheophyta</taxon>
        <taxon>Spermatophyta</taxon>
        <taxon>Magnoliopsida</taxon>
        <taxon>Liliopsida</taxon>
        <taxon>Zingiberales</taxon>
        <taxon>Musaceae</taxon>
        <taxon>Musa</taxon>
    </lineage>
</organism>
<dbReference type="EMBL" id="PYDT01000010">
    <property type="protein sequence ID" value="THU46214.1"/>
    <property type="molecule type" value="Genomic_DNA"/>
</dbReference>
<dbReference type="GO" id="GO:0003676">
    <property type="term" value="F:nucleic acid binding"/>
    <property type="evidence" value="ECO:0007669"/>
    <property type="project" value="InterPro"/>
</dbReference>
<name>A0A4S8IEV0_MUSBA</name>
<accession>A0A4S8IEV0</accession>
<evidence type="ECO:0000313" key="2">
    <source>
        <dbReference type="EMBL" id="THU46214.1"/>
    </source>
</evidence>
<dbReference type="InterPro" id="IPR002156">
    <property type="entry name" value="RNaseH_domain"/>
</dbReference>
<dbReference type="GO" id="GO:0004523">
    <property type="term" value="F:RNA-DNA hybrid ribonuclease activity"/>
    <property type="evidence" value="ECO:0007669"/>
    <property type="project" value="InterPro"/>
</dbReference>
<proteinExistence type="predicted"/>
<protein>
    <recommendedName>
        <fullName evidence="1">RNase H type-1 domain-containing protein</fullName>
    </recommendedName>
</protein>
<keyword evidence="3" id="KW-1185">Reference proteome</keyword>
<gene>
    <name evidence="2" type="ORF">C4D60_Mb09t02590</name>
</gene>
<evidence type="ECO:0000313" key="3">
    <source>
        <dbReference type="Proteomes" id="UP000317650"/>
    </source>
</evidence>
<dbReference type="Proteomes" id="UP000317650">
    <property type="component" value="Chromosome 9"/>
</dbReference>
<dbReference type="AlphaFoldDB" id="A0A4S8IEV0"/>